<evidence type="ECO:0000313" key="2">
    <source>
        <dbReference type="EMBL" id="RPD66737.1"/>
    </source>
</evidence>
<feature type="compositionally biased region" description="Low complexity" evidence="1">
    <location>
        <begin position="347"/>
        <end position="367"/>
    </location>
</feature>
<sequence>MAANGHDPIHLACKCLNIHIHAQRTTDTPPQVEAGFKAVYVGEEGIRVTHTQVTLRSRSKAVPVSSSPTAELTRYTSVTCLVCGHPTYRVLQRITPDLSTEEGPVLPTDDWVEKELCKSSTGWIEVYQGCLADKDIAQAESSAMYSKLFHIVLPGGTPPSATEPSEEEHPEHINARGPSEQGGKHLPELPPLFLPPPFTPSNAVFSHFSAVATEQSQKLRDQAEEYIAHITEQKVAEVRKAEAALRQEVNMVWSRFRDSLRLYEPPSSKASLPNRRRSTSVSGHSRTMSNTNQGTSASVRITSFVPTPTPSTRTSPTRASMPSALSASLKTSGMQYPGHASQVNGNGSMSPRRSSPSPPSDGGRASPARSSTTRVHSLRSASTASSRTAALGVDAETSIREAHRREMDEAKDMATSFRYVMDLEAQMEQQRMQTEAEVASPPVPSTSNAAAESSATAAARGHSPRVHRSAIKHNTATDGTDSSEDKLKDKAKGDAALEEHKSKGKRKVTFDVEPEVAVIHDEPSPPNPNEDVIFDMDNESEHSASTRAEAQLEPPKPTPPPAQERVRSPPRSSHSRSSSGSGLPPQLSSLRPASLPAPSSMRPPQRHPTPPSNEAAERSRALREALVAAEAQRAREVIESPIEIHPDQSDSSDEPTDPREAELLRLVAASTPSHRSAWKKNSKAWHVFYNRRERRAGQVGPEPILEEGNYVLDDFDPQAGRHFNGVADSDVTDEDGSEDDKWASSNGHPIAQSVPIPIGPLSQHRQTFGLPQYQPKTSLSDRPGMLVPPLRNSNSTSASFRRASYAERDMLRPVDPGALDFTTDADDDDDEDVPSDPESGGKARQRALKILKARNEMPAAGMWRSLV</sequence>
<evidence type="ECO:0000313" key="3">
    <source>
        <dbReference type="Proteomes" id="UP000313359"/>
    </source>
</evidence>
<feature type="compositionally biased region" description="Acidic residues" evidence="1">
    <location>
        <begin position="823"/>
        <end position="835"/>
    </location>
</feature>
<gene>
    <name evidence="2" type="ORF">L227DRAFT_568955</name>
</gene>
<keyword evidence="3" id="KW-1185">Reference proteome</keyword>
<feature type="region of interest" description="Disordered" evidence="1">
    <location>
        <begin position="428"/>
        <end position="660"/>
    </location>
</feature>
<feature type="region of interest" description="Disordered" evidence="1">
    <location>
        <begin position="716"/>
        <end position="844"/>
    </location>
</feature>
<feature type="compositionally biased region" description="Low complexity" evidence="1">
    <location>
        <begin position="378"/>
        <end position="391"/>
    </location>
</feature>
<feature type="region of interest" description="Disordered" evidence="1">
    <location>
        <begin position="156"/>
        <end position="188"/>
    </location>
</feature>
<dbReference type="STRING" id="1328759.A0A5C2SUF0"/>
<dbReference type="Proteomes" id="UP000313359">
    <property type="component" value="Unassembled WGS sequence"/>
</dbReference>
<feature type="region of interest" description="Disordered" evidence="1">
    <location>
        <begin position="264"/>
        <end position="410"/>
    </location>
</feature>
<feature type="compositionally biased region" description="Polar residues" evidence="1">
    <location>
        <begin position="279"/>
        <end position="301"/>
    </location>
</feature>
<feature type="compositionally biased region" description="Low complexity" evidence="1">
    <location>
        <begin position="445"/>
        <end position="459"/>
    </location>
</feature>
<proteinExistence type="predicted"/>
<feature type="compositionally biased region" description="Basic and acidic residues" evidence="1">
    <location>
        <begin position="483"/>
        <end position="501"/>
    </location>
</feature>
<feature type="compositionally biased region" description="Basic and acidic residues" evidence="1">
    <location>
        <begin position="632"/>
        <end position="648"/>
    </location>
</feature>
<feature type="compositionally biased region" description="Basic and acidic residues" evidence="1">
    <location>
        <begin position="397"/>
        <end position="410"/>
    </location>
</feature>
<feature type="compositionally biased region" description="Low complexity" evidence="1">
    <location>
        <begin position="569"/>
        <end position="603"/>
    </location>
</feature>
<reference evidence="2" key="1">
    <citation type="journal article" date="2018" name="Genome Biol. Evol.">
        <title>Genomics and development of Lentinus tigrinus, a white-rot wood-decaying mushroom with dimorphic fruiting bodies.</title>
        <authorList>
            <person name="Wu B."/>
            <person name="Xu Z."/>
            <person name="Knudson A."/>
            <person name="Carlson A."/>
            <person name="Chen N."/>
            <person name="Kovaka S."/>
            <person name="LaButti K."/>
            <person name="Lipzen A."/>
            <person name="Pennachio C."/>
            <person name="Riley R."/>
            <person name="Schakwitz W."/>
            <person name="Umezawa K."/>
            <person name="Ohm R.A."/>
            <person name="Grigoriev I.V."/>
            <person name="Nagy L.G."/>
            <person name="Gibbons J."/>
            <person name="Hibbett D."/>
        </authorList>
    </citation>
    <scope>NUCLEOTIDE SEQUENCE [LARGE SCALE GENOMIC DNA]</scope>
    <source>
        <strain evidence="2">ALCF2SS1-6</strain>
    </source>
</reference>
<protein>
    <submittedName>
        <fullName evidence="2">Uncharacterized protein</fullName>
    </submittedName>
</protein>
<organism evidence="2 3">
    <name type="scientific">Lentinus tigrinus ALCF2SS1-6</name>
    <dbReference type="NCBI Taxonomy" id="1328759"/>
    <lineage>
        <taxon>Eukaryota</taxon>
        <taxon>Fungi</taxon>
        <taxon>Dikarya</taxon>
        <taxon>Basidiomycota</taxon>
        <taxon>Agaricomycotina</taxon>
        <taxon>Agaricomycetes</taxon>
        <taxon>Polyporales</taxon>
        <taxon>Polyporaceae</taxon>
        <taxon>Lentinus</taxon>
    </lineage>
</organism>
<name>A0A5C2SUF0_9APHY</name>
<dbReference type="EMBL" id="ML122250">
    <property type="protein sequence ID" value="RPD66737.1"/>
    <property type="molecule type" value="Genomic_DNA"/>
</dbReference>
<feature type="compositionally biased region" description="Polar residues" evidence="1">
    <location>
        <begin position="325"/>
        <end position="334"/>
    </location>
</feature>
<dbReference type="OrthoDB" id="2563191at2759"/>
<dbReference type="AlphaFoldDB" id="A0A5C2SUF0"/>
<evidence type="ECO:0000256" key="1">
    <source>
        <dbReference type="SAM" id="MobiDB-lite"/>
    </source>
</evidence>
<accession>A0A5C2SUF0</accession>
<feature type="compositionally biased region" description="Basic residues" evidence="1">
    <location>
        <begin position="462"/>
        <end position="471"/>
    </location>
</feature>
<feature type="compositionally biased region" description="Low complexity" evidence="1">
    <location>
        <begin position="302"/>
        <end position="323"/>
    </location>
</feature>